<keyword evidence="6 10" id="KW-0812">Transmembrane</keyword>
<evidence type="ECO:0000256" key="4">
    <source>
        <dbReference type="ARBA" id="ARBA00022676"/>
    </source>
</evidence>
<dbReference type="GO" id="GO:0005789">
    <property type="term" value="C:endoplasmic reticulum membrane"/>
    <property type="evidence" value="ECO:0007669"/>
    <property type="project" value="UniProtKB-SubCell"/>
</dbReference>
<sequence>MAHIPAPSRYRQGGGSSSSSSSQPQRETNHILQDSQPRTPISWTPSLGLAFRLILIVRLLGARFSIISDCDETYNYWEALHLLVFPPSAATSNSSGAGLSLLPFQTWEYAPQFAIRSYAYLLPYLGFVKVAGSIVPLNKINTFFVLRNMLAVISSLVEAKFCVAVGESIHPRVAKYLFVFLLTSAGMSSAATGLLPSTFTMYTTTLALAYAFYPSRLASPNPIPAPSNLTLSQTPFLRTLIATATFALGALLGWPFAIVLSLPFVLEEILLPSGNSVPGSFSRYSSFVSARLRRFILGALLSGITIGGLTIVIDTLAYGKLTVVPLGIVMYNVLSAQRGAGPELYGTEPASYYFANLGLAFNIALPLALLSAPLAILTAFVDPKQLGPPSRTFPLAAKEKKDTLVSSSRMTLLLVRLAPFYTWLGLLTAQSHKEERFMFPAYPLVCFNAAVAVYLGRALLVKLLATSPTSRNQQAPSSLPSKLTTFLLLTTTLLSLLRTIHLQSSFYAPTAILEHFTNREIPHLIGRAFPLSITAPVAKTRIAAGLDAFVREEDERATRIKQGGGVQTEGMFGKLQDRFRVTAEPARLPSLTGLVNMSILLTEFGAGDGKPAPLRLCYGKEWYRFPGHFFVPHGVGVDFVKSEFTGILPKHYRASGTATELGGWEKKVVDGLDRTLGWSWGLKDVTRTVQDGFNDMNREEPDRYVDINTCDYLVDLDHPHRFASADPKRSSLEPRHAIDSDRWTRVHCIPFLDSAAPSPPKINGGGSLSKIVRKVLAVLDRTLFFLDRVGVIGLELTGKVLQPLWAVVGDLEMQFPVVTEGLEDQRGDDTEDYELKNIE</sequence>
<evidence type="ECO:0000256" key="8">
    <source>
        <dbReference type="ARBA" id="ARBA00022989"/>
    </source>
</evidence>
<reference evidence="12" key="2">
    <citation type="journal article" date="2019" name="IMA Fungus">
        <title>Genome sequencing and comparison of five Tilletia species to identify candidate genes for the detection of regulated species infecting wheat.</title>
        <authorList>
            <person name="Nguyen H.D.T."/>
            <person name="Sultana T."/>
            <person name="Kesanakurti P."/>
            <person name="Hambleton S."/>
        </authorList>
    </citation>
    <scope>NUCLEOTIDE SEQUENCE</scope>
    <source>
        <strain evidence="12">DAOMC 236422</strain>
    </source>
</reference>
<feature type="transmembrane region" description="Helical" evidence="10">
    <location>
        <begin position="295"/>
        <end position="318"/>
    </location>
</feature>
<evidence type="ECO:0000313" key="13">
    <source>
        <dbReference type="Proteomes" id="UP000078113"/>
    </source>
</evidence>
<dbReference type="EMBL" id="LWDG02000526">
    <property type="protein sequence ID" value="KAE8264516.1"/>
    <property type="molecule type" value="Genomic_DNA"/>
</dbReference>
<keyword evidence="4 10" id="KW-0328">Glycosyltransferase</keyword>
<keyword evidence="7 10" id="KW-0256">Endoplasmic reticulum</keyword>
<reference evidence="12" key="1">
    <citation type="submission" date="2016-04" db="EMBL/GenBank/DDBJ databases">
        <authorList>
            <person name="Nguyen H.D."/>
            <person name="Samba Siva P."/>
            <person name="Cullis J."/>
            <person name="Levesque C.A."/>
            <person name="Hambleton S."/>
        </authorList>
    </citation>
    <scope>NUCLEOTIDE SEQUENCE</scope>
    <source>
        <strain evidence="12">DAOMC 236422</strain>
    </source>
</reference>
<protein>
    <recommendedName>
        <fullName evidence="10">Mannosyltransferase</fullName>
        <ecNumber evidence="10">2.4.1.-</ecNumber>
    </recommendedName>
</protein>
<gene>
    <name evidence="12" type="ORF">A4X09_0g6944</name>
</gene>
<evidence type="ECO:0000256" key="5">
    <source>
        <dbReference type="ARBA" id="ARBA00022679"/>
    </source>
</evidence>
<comment type="subcellular location">
    <subcellularLocation>
        <location evidence="1 10">Endoplasmic reticulum membrane</location>
        <topology evidence="1 10">Multi-pass membrane protein</topology>
    </subcellularLocation>
</comment>
<organism evidence="12 13">
    <name type="scientific">Tilletia walkeri</name>
    <dbReference type="NCBI Taxonomy" id="117179"/>
    <lineage>
        <taxon>Eukaryota</taxon>
        <taxon>Fungi</taxon>
        <taxon>Dikarya</taxon>
        <taxon>Basidiomycota</taxon>
        <taxon>Ustilaginomycotina</taxon>
        <taxon>Exobasidiomycetes</taxon>
        <taxon>Tilletiales</taxon>
        <taxon>Tilletiaceae</taxon>
        <taxon>Tilletia</taxon>
    </lineage>
</organism>
<evidence type="ECO:0000313" key="12">
    <source>
        <dbReference type="EMBL" id="KAE8264516.1"/>
    </source>
</evidence>
<feature type="transmembrane region" description="Helical" evidence="10">
    <location>
        <begin position="240"/>
        <end position="266"/>
    </location>
</feature>
<evidence type="ECO:0000256" key="3">
    <source>
        <dbReference type="ARBA" id="ARBA00007063"/>
    </source>
</evidence>
<feature type="transmembrane region" description="Helical" evidence="10">
    <location>
        <begin position="176"/>
        <end position="195"/>
    </location>
</feature>
<name>A0A8X7N2R8_9BASI</name>
<evidence type="ECO:0000256" key="1">
    <source>
        <dbReference type="ARBA" id="ARBA00004477"/>
    </source>
</evidence>
<comment type="pathway">
    <text evidence="2">Protein modification; protein glycosylation.</text>
</comment>
<accession>A0A8X7N2R8</accession>
<dbReference type="InterPro" id="IPR005599">
    <property type="entry name" value="GPI_mannosylTrfase"/>
</dbReference>
<dbReference type="PANTHER" id="PTHR22760">
    <property type="entry name" value="GLYCOSYLTRANSFERASE"/>
    <property type="match status" value="1"/>
</dbReference>
<feature type="transmembrane region" description="Helical" evidence="10">
    <location>
        <begin position="359"/>
        <end position="381"/>
    </location>
</feature>
<evidence type="ECO:0000256" key="10">
    <source>
        <dbReference type="RuleBase" id="RU363075"/>
    </source>
</evidence>
<dbReference type="GO" id="GO:0000026">
    <property type="term" value="F:alpha-1,2-mannosyltransferase activity"/>
    <property type="evidence" value="ECO:0007669"/>
    <property type="project" value="TreeGrafter"/>
</dbReference>
<comment type="similarity">
    <text evidence="3 10">Belongs to the glycosyltransferase 22 family.</text>
</comment>
<evidence type="ECO:0000256" key="9">
    <source>
        <dbReference type="ARBA" id="ARBA00023136"/>
    </source>
</evidence>
<feature type="region of interest" description="Disordered" evidence="11">
    <location>
        <begin position="1"/>
        <end position="37"/>
    </location>
</feature>
<feature type="transmembrane region" description="Helical" evidence="10">
    <location>
        <begin position="410"/>
        <end position="429"/>
    </location>
</feature>
<keyword evidence="5" id="KW-0808">Transferase</keyword>
<dbReference type="Pfam" id="PF03901">
    <property type="entry name" value="Glyco_transf_22"/>
    <property type="match status" value="1"/>
</dbReference>
<keyword evidence="8 10" id="KW-1133">Transmembrane helix</keyword>
<keyword evidence="13" id="KW-1185">Reference proteome</keyword>
<evidence type="ECO:0000256" key="7">
    <source>
        <dbReference type="ARBA" id="ARBA00022824"/>
    </source>
</evidence>
<feature type="compositionally biased region" description="Polar residues" evidence="11">
    <location>
        <begin position="23"/>
        <end position="37"/>
    </location>
</feature>
<dbReference type="Proteomes" id="UP000078113">
    <property type="component" value="Unassembled WGS sequence"/>
</dbReference>
<evidence type="ECO:0000256" key="6">
    <source>
        <dbReference type="ARBA" id="ARBA00022692"/>
    </source>
</evidence>
<comment type="caution">
    <text evidence="12">The sequence shown here is derived from an EMBL/GenBank/DDBJ whole genome shotgun (WGS) entry which is preliminary data.</text>
</comment>
<dbReference type="GO" id="GO:0006487">
    <property type="term" value="P:protein N-linked glycosylation"/>
    <property type="evidence" value="ECO:0007669"/>
    <property type="project" value="TreeGrafter"/>
</dbReference>
<keyword evidence="9 10" id="KW-0472">Membrane</keyword>
<dbReference type="AlphaFoldDB" id="A0A8X7N2R8"/>
<evidence type="ECO:0000256" key="11">
    <source>
        <dbReference type="SAM" id="MobiDB-lite"/>
    </source>
</evidence>
<dbReference type="PANTHER" id="PTHR22760:SF2">
    <property type="entry name" value="ALPHA-1,2-MANNOSYLTRANSFERASE ALG9"/>
    <property type="match status" value="1"/>
</dbReference>
<proteinExistence type="inferred from homology"/>
<evidence type="ECO:0000256" key="2">
    <source>
        <dbReference type="ARBA" id="ARBA00004922"/>
    </source>
</evidence>
<feature type="transmembrane region" description="Helical" evidence="10">
    <location>
        <begin position="441"/>
        <end position="460"/>
    </location>
</feature>
<dbReference type="EC" id="2.4.1.-" evidence="10"/>